<evidence type="ECO:0008006" key="4">
    <source>
        <dbReference type="Google" id="ProtNLM"/>
    </source>
</evidence>
<feature type="transmembrane region" description="Helical" evidence="1">
    <location>
        <begin position="81"/>
        <end position="100"/>
    </location>
</feature>
<keyword evidence="1" id="KW-1133">Transmembrane helix</keyword>
<dbReference type="EMBL" id="NIBG01000009">
    <property type="protein sequence ID" value="PAB59168.1"/>
    <property type="molecule type" value="Genomic_DNA"/>
</dbReference>
<dbReference type="RefSeq" id="WP_095133898.1">
    <property type="nucleotide sequence ID" value="NZ_NIBG01000009.1"/>
</dbReference>
<dbReference type="OrthoDB" id="8588554at2"/>
<dbReference type="InterPro" id="IPR009476">
    <property type="entry name" value="DUF1097"/>
</dbReference>
<organism evidence="2 3">
    <name type="scientific">Anaeromicrobium sediminis</name>
    <dbReference type="NCBI Taxonomy" id="1478221"/>
    <lineage>
        <taxon>Bacteria</taxon>
        <taxon>Bacillati</taxon>
        <taxon>Bacillota</taxon>
        <taxon>Clostridia</taxon>
        <taxon>Peptostreptococcales</taxon>
        <taxon>Thermotaleaceae</taxon>
        <taxon>Anaeromicrobium</taxon>
    </lineage>
</organism>
<protein>
    <recommendedName>
        <fullName evidence="4">DUF1097 domain-containing protein</fullName>
    </recommendedName>
</protein>
<dbReference type="Proteomes" id="UP000216024">
    <property type="component" value="Unassembled WGS sequence"/>
</dbReference>
<comment type="caution">
    <text evidence="2">The sequence shown here is derived from an EMBL/GenBank/DDBJ whole genome shotgun (WGS) entry which is preliminary data.</text>
</comment>
<evidence type="ECO:0000313" key="2">
    <source>
        <dbReference type="EMBL" id="PAB59168.1"/>
    </source>
</evidence>
<keyword evidence="3" id="KW-1185">Reference proteome</keyword>
<sequence>MNIVIAIGIASGILAGCWVMSSMSLGFITFAGFFGWSSFFVAGGDEAGIKKTLINNLSGVFWGILAVKFGDFLAPIIGTKLALGIANGMGSAIICWMSRYKPFSSIPASFIGCSTYFATNFNIMGTIVGLIIGQCIGLISVKLTDVIAKSKSSVVAEQ</sequence>
<feature type="transmembrane region" description="Helical" evidence="1">
    <location>
        <begin position="120"/>
        <end position="141"/>
    </location>
</feature>
<feature type="transmembrane region" description="Helical" evidence="1">
    <location>
        <begin position="12"/>
        <end position="36"/>
    </location>
</feature>
<name>A0A267MJS5_9FIRM</name>
<keyword evidence="1" id="KW-0812">Transmembrane</keyword>
<dbReference type="Pfam" id="PF06496">
    <property type="entry name" value="DUF1097"/>
    <property type="match status" value="1"/>
</dbReference>
<reference evidence="2 3" key="1">
    <citation type="submission" date="2017-06" db="EMBL/GenBank/DDBJ databases">
        <title>Draft genome sequence of anaerobic fermentative bacterium Anaeromicrobium sediminis DY2726D isolated from West Pacific Ocean sediments.</title>
        <authorList>
            <person name="Zeng X."/>
        </authorList>
    </citation>
    <scope>NUCLEOTIDE SEQUENCE [LARGE SCALE GENOMIC DNA]</scope>
    <source>
        <strain evidence="2 3">DY2726D</strain>
    </source>
</reference>
<keyword evidence="1" id="KW-0472">Membrane</keyword>
<gene>
    <name evidence="2" type="ORF">CCE28_11660</name>
</gene>
<proteinExistence type="predicted"/>
<accession>A0A267MJS5</accession>
<dbReference type="AlphaFoldDB" id="A0A267MJS5"/>
<evidence type="ECO:0000256" key="1">
    <source>
        <dbReference type="SAM" id="Phobius"/>
    </source>
</evidence>
<evidence type="ECO:0000313" key="3">
    <source>
        <dbReference type="Proteomes" id="UP000216024"/>
    </source>
</evidence>